<evidence type="ECO:0000259" key="3">
    <source>
        <dbReference type="Pfam" id="PF05170"/>
    </source>
</evidence>
<proteinExistence type="predicted"/>
<name>A0A5M6ZHJ3_9PROT</name>
<dbReference type="GO" id="GO:0005886">
    <property type="term" value="C:plasma membrane"/>
    <property type="evidence" value="ECO:0007669"/>
    <property type="project" value="TreeGrafter"/>
</dbReference>
<dbReference type="AlphaFoldDB" id="A0A5M6ZHJ3"/>
<gene>
    <name evidence="4" type="ORF">F1654_12450</name>
</gene>
<feature type="transmembrane region" description="Helical" evidence="2">
    <location>
        <begin position="37"/>
        <end position="59"/>
    </location>
</feature>
<dbReference type="Pfam" id="PF05170">
    <property type="entry name" value="AsmA"/>
    <property type="match status" value="1"/>
</dbReference>
<sequence>METPHAFVNHHLTPGLGRKPGPALIDPSGRRSVMRTLFILLLLIAALIVGAALALPALISSDWLRDRVSQEASAAINREVRLDGAVQLRVFPRLQVRAEDASIANAPGFGDEPLAQMRELRASLAWGPLLSQRVEIEEFVLVEPVIRLEARADGNNWTLGAPREDAAPASASGEGFVRRPGALPFEAAFGDVRIENGSVFYRDPGQTRRIENLDLSVDLPSVDAPVRLSGSLSADDRPMRFTAELSSLRGFFEGAETALTLDMTGALADLRFNGRFLESETLSFDGRTNVDLPLPALARFLGTELPEGPVFRRFTAEADIAGSPGRLTLDQASIVFDDIRATGRLALDYERTRPMITGSLRTASLDITPYIPADETTGARSSDGAVGPWSEERMDLTALSTVDARLDVRADRFRARDIVAENVNLAVTLDNALLTARLTDFRLYGGQGVVTLAVNARQATPRLSIAADISALEALPFLTAAAGFDRLQGLGRMQLDLNGSGASPAALMRSLNGEGSFNFADGAIVGVNLAQVIRTVQQAVQTGSLPSGFADTQQTDFSALTGTFTVRQGVAQNLDLSMLSPLLRVEGSGTLNLAEQMIDYRLTPRAVQTLAGQGGDTNLQGLAVPVRIRGGFNAASVSVDLESVARDLVRLRAGSLIGGQAGQALTDGRRIEDVARDAATGALRDALGGRQRESEEGQEETRDDPARRLLEGVLGRRPQPRQEPEPESDDDGR</sequence>
<dbReference type="PANTHER" id="PTHR30441">
    <property type="entry name" value="DUF748 DOMAIN-CONTAINING PROTEIN"/>
    <property type="match status" value="1"/>
</dbReference>
<accession>A0A5M6ZHJ3</accession>
<dbReference type="InterPro" id="IPR052894">
    <property type="entry name" value="AsmA-related"/>
</dbReference>
<dbReference type="EMBL" id="VWOJ01000004">
    <property type="protein sequence ID" value="KAA5801691.1"/>
    <property type="molecule type" value="Genomic_DNA"/>
</dbReference>
<dbReference type="PANTHER" id="PTHR30441:SF4">
    <property type="entry name" value="PROTEIN ASMA"/>
    <property type="match status" value="1"/>
</dbReference>
<evidence type="ECO:0000256" key="1">
    <source>
        <dbReference type="SAM" id="MobiDB-lite"/>
    </source>
</evidence>
<dbReference type="GO" id="GO:0090313">
    <property type="term" value="P:regulation of protein targeting to membrane"/>
    <property type="evidence" value="ECO:0007669"/>
    <property type="project" value="TreeGrafter"/>
</dbReference>
<dbReference type="InterPro" id="IPR007844">
    <property type="entry name" value="AsmA"/>
</dbReference>
<keyword evidence="2" id="KW-1133">Transmembrane helix</keyword>
<dbReference type="Proteomes" id="UP000325122">
    <property type="component" value="Unassembled WGS sequence"/>
</dbReference>
<reference evidence="4 5" key="1">
    <citation type="submission" date="2019-09" db="EMBL/GenBank/DDBJ databases">
        <authorList>
            <person name="Kevbrin V."/>
            <person name="Grouzdev D.S."/>
        </authorList>
    </citation>
    <scope>NUCLEOTIDE SEQUENCE [LARGE SCALE GENOMIC DNA]</scope>
    <source>
        <strain evidence="4 5">G-192</strain>
    </source>
</reference>
<keyword evidence="2" id="KW-0812">Transmembrane</keyword>
<evidence type="ECO:0000313" key="4">
    <source>
        <dbReference type="EMBL" id="KAA5801691.1"/>
    </source>
</evidence>
<organism evidence="4 5">
    <name type="scientific">Alkalicaulis satelles</name>
    <dbReference type="NCBI Taxonomy" id="2609175"/>
    <lineage>
        <taxon>Bacteria</taxon>
        <taxon>Pseudomonadati</taxon>
        <taxon>Pseudomonadota</taxon>
        <taxon>Alphaproteobacteria</taxon>
        <taxon>Maricaulales</taxon>
        <taxon>Maricaulaceae</taxon>
        <taxon>Alkalicaulis</taxon>
    </lineage>
</organism>
<feature type="compositionally biased region" description="Basic and acidic residues" evidence="1">
    <location>
        <begin position="690"/>
        <end position="710"/>
    </location>
</feature>
<feature type="domain" description="AsmA" evidence="3">
    <location>
        <begin position="37"/>
        <end position="575"/>
    </location>
</feature>
<feature type="region of interest" description="Disordered" evidence="1">
    <location>
        <begin position="686"/>
        <end position="733"/>
    </location>
</feature>
<protein>
    <submittedName>
        <fullName evidence="4">AsmA family protein</fullName>
    </submittedName>
</protein>
<evidence type="ECO:0000256" key="2">
    <source>
        <dbReference type="SAM" id="Phobius"/>
    </source>
</evidence>
<evidence type="ECO:0000313" key="5">
    <source>
        <dbReference type="Proteomes" id="UP000325122"/>
    </source>
</evidence>
<keyword evidence="2" id="KW-0472">Membrane</keyword>
<comment type="caution">
    <text evidence="4">The sequence shown here is derived from an EMBL/GenBank/DDBJ whole genome shotgun (WGS) entry which is preliminary data.</text>
</comment>
<keyword evidence="5" id="KW-1185">Reference proteome</keyword>